<proteinExistence type="predicted"/>
<sequence length="99" mass="11472">MVYGGLLMGLFSQLHALQLIKKTSILGRKAYRGIKYQGIVTPDGLIRFIWTGLWNYGRSLRVELSNIYELYLRLPRMVLLRGIVEVIQHSIYTVIQPIH</sequence>
<gene>
    <name evidence="2" type="ORF">L211DRAFT_217139</name>
</gene>
<organism evidence="2 3">
    <name type="scientific">Terfezia boudieri ATCC MYA-4762</name>
    <dbReference type="NCBI Taxonomy" id="1051890"/>
    <lineage>
        <taxon>Eukaryota</taxon>
        <taxon>Fungi</taxon>
        <taxon>Dikarya</taxon>
        <taxon>Ascomycota</taxon>
        <taxon>Pezizomycotina</taxon>
        <taxon>Pezizomycetes</taxon>
        <taxon>Pezizales</taxon>
        <taxon>Pezizaceae</taxon>
        <taxon>Terfezia</taxon>
    </lineage>
</organism>
<dbReference type="AlphaFoldDB" id="A0A3N4LR44"/>
<evidence type="ECO:0000256" key="1">
    <source>
        <dbReference type="SAM" id="SignalP"/>
    </source>
</evidence>
<protein>
    <submittedName>
        <fullName evidence="2">Uncharacterized protein</fullName>
    </submittedName>
</protein>
<evidence type="ECO:0000313" key="2">
    <source>
        <dbReference type="EMBL" id="RPB23722.1"/>
    </source>
</evidence>
<keyword evidence="3" id="KW-1185">Reference proteome</keyword>
<name>A0A3N4LR44_9PEZI</name>
<feature type="chain" id="PRO_5018182663" evidence="1">
    <location>
        <begin position="17"/>
        <end position="99"/>
    </location>
</feature>
<evidence type="ECO:0000313" key="3">
    <source>
        <dbReference type="Proteomes" id="UP000267821"/>
    </source>
</evidence>
<keyword evidence="1" id="KW-0732">Signal</keyword>
<feature type="signal peptide" evidence="1">
    <location>
        <begin position="1"/>
        <end position="16"/>
    </location>
</feature>
<reference evidence="2 3" key="1">
    <citation type="journal article" date="2018" name="Nat. Ecol. Evol.">
        <title>Pezizomycetes genomes reveal the molecular basis of ectomycorrhizal truffle lifestyle.</title>
        <authorList>
            <person name="Murat C."/>
            <person name="Payen T."/>
            <person name="Noel B."/>
            <person name="Kuo A."/>
            <person name="Morin E."/>
            <person name="Chen J."/>
            <person name="Kohler A."/>
            <person name="Krizsan K."/>
            <person name="Balestrini R."/>
            <person name="Da Silva C."/>
            <person name="Montanini B."/>
            <person name="Hainaut M."/>
            <person name="Levati E."/>
            <person name="Barry K.W."/>
            <person name="Belfiori B."/>
            <person name="Cichocki N."/>
            <person name="Clum A."/>
            <person name="Dockter R.B."/>
            <person name="Fauchery L."/>
            <person name="Guy J."/>
            <person name="Iotti M."/>
            <person name="Le Tacon F."/>
            <person name="Lindquist E.A."/>
            <person name="Lipzen A."/>
            <person name="Malagnac F."/>
            <person name="Mello A."/>
            <person name="Molinier V."/>
            <person name="Miyauchi S."/>
            <person name="Poulain J."/>
            <person name="Riccioni C."/>
            <person name="Rubini A."/>
            <person name="Sitrit Y."/>
            <person name="Splivallo R."/>
            <person name="Traeger S."/>
            <person name="Wang M."/>
            <person name="Zifcakova L."/>
            <person name="Wipf D."/>
            <person name="Zambonelli A."/>
            <person name="Paolocci F."/>
            <person name="Nowrousian M."/>
            <person name="Ottonello S."/>
            <person name="Baldrian P."/>
            <person name="Spatafora J.W."/>
            <person name="Henrissat B."/>
            <person name="Nagy L.G."/>
            <person name="Aury J.M."/>
            <person name="Wincker P."/>
            <person name="Grigoriev I.V."/>
            <person name="Bonfante P."/>
            <person name="Martin F.M."/>
        </authorList>
    </citation>
    <scope>NUCLEOTIDE SEQUENCE [LARGE SCALE GENOMIC DNA]</scope>
    <source>
        <strain evidence="2 3">ATCC MYA-4762</strain>
    </source>
</reference>
<dbReference type="EMBL" id="ML121544">
    <property type="protein sequence ID" value="RPB23722.1"/>
    <property type="molecule type" value="Genomic_DNA"/>
</dbReference>
<accession>A0A3N4LR44</accession>
<dbReference type="InParanoid" id="A0A3N4LR44"/>
<dbReference type="Proteomes" id="UP000267821">
    <property type="component" value="Unassembled WGS sequence"/>
</dbReference>